<name>A0A411HF20_9GAMM</name>
<dbReference type="OrthoDB" id="9766687at2"/>
<evidence type="ECO:0000313" key="1">
    <source>
        <dbReference type="EMBL" id="QBB69044.1"/>
    </source>
</evidence>
<dbReference type="RefSeq" id="WP_129831299.1">
    <property type="nucleotide sequence ID" value="NZ_CP035704.1"/>
</dbReference>
<dbReference type="Proteomes" id="UP000291562">
    <property type="component" value="Chromosome"/>
</dbReference>
<dbReference type="AlphaFoldDB" id="A0A411HF20"/>
<gene>
    <name evidence="1" type="ORF">ELE36_00850</name>
</gene>
<dbReference type="KEGG" id="xbc:ELE36_00850"/>
<proteinExistence type="predicted"/>
<accession>A0A411HF20</accession>
<organism evidence="1 2">
    <name type="scientific">Pseudolysobacter antarcticus</name>
    <dbReference type="NCBI Taxonomy" id="2511995"/>
    <lineage>
        <taxon>Bacteria</taxon>
        <taxon>Pseudomonadati</taxon>
        <taxon>Pseudomonadota</taxon>
        <taxon>Gammaproteobacteria</taxon>
        <taxon>Lysobacterales</taxon>
        <taxon>Rhodanobacteraceae</taxon>
        <taxon>Pseudolysobacter</taxon>
    </lineage>
</organism>
<keyword evidence="2" id="KW-1185">Reference proteome</keyword>
<dbReference type="EMBL" id="CP035704">
    <property type="protein sequence ID" value="QBB69044.1"/>
    <property type="molecule type" value="Genomic_DNA"/>
</dbReference>
<evidence type="ECO:0000313" key="2">
    <source>
        <dbReference type="Proteomes" id="UP000291562"/>
    </source>
</evidence>
<reference evidence="1 2" key="1">
    <citation type="submission" date="2019-01" db="EMBL/GenBank/DDBJ databases">
        <title>Pseudolysobacter antarctica gen. nov., sp. nov., isolated from Fildes Peninsula, Antarctica.</title>
        <authorList>
            <person name="Wei Z."/>
            <person name="Peng F."/>
        </authorList>
    </citation>
    <scope>NUCLEOTIDE SEQUENCE [LARGE SCALE GENOMIC DNA]</scope>
    <source>
        <strain evidence="1 2">AQ6-296</strain>
    </source>
</reference>
<protein>
    <submittedName>
        <fullName evidence="1">Uncharacterized protein</fullName>
    </submittedName>
</protein>
<sequence>MTSEPARAMQATYDFIGQPAFKHDFDRVEYNVTEFDRCAGTPGLHTVRGKVHAETRETLLPPDLFQPSPTLRPGAIRSACPRTCASFEVSA</sequence>